<gene>
    <name evidence="1" type="ORF">CITCOLO1_LOCUS8354</name>
</gene>
<keyword evidence="2" id="KW-1185">Reference proteome</keyword>
<dbReference type="EMBL" id="OZ021737">
    <property type="protein sequence ID" value="CAK9316493.1"/>
    <property type="molecule type" value="Genomic_DNA"/>
</dbReference>
<proteinExistence type="predicted"/>
<protein>
    <submittedName>
        <fullName evidence="1">Uncharacterized protein</fullName>
    </submittedName>
</protein>
<sequence length="59" mass="6757">MMSLARQIVAQRRSLSGVKPLKEDKPQGTKDHVKYINMSSKKVNNKKVKQLKNDNKMMG</sequence>
<reference evidence="1 2" key="1">
    <citation type="submission" date="2024-03" db="EMBL/GenBank/DDBJ databases">
        <authorList>
            <person name="Gkanogiannis A."/>
            <person name="Becerra Lopez-Lavalle L."/>
        </authorList>
    </citation>
    <scope>NUCLEOTIDE SEQUENCE [LARGE SCALE GENOMIC DNA]</scope>
</reference>
<evidence type="ECO:0000313" key="1">
    <source>
        <dbReference type="EMBL" id="CAK9316493.1"/>
    </source>
</evidence>
<evidence type="ECO:0000313" key="2">
    <source>
        <dbReference type="Proteomes" id="UP001642487"/>
    </source>
</evidence>
<name>A0ABP0YBY4_9ROSI</name>
<dbReference type="Proteomes" id="UP001642487">
    <property type="component" value="Chromosome 3"/>
</dbReference>
<organism evidence="1 2">
    <name type="scientific">Citrullus colocynthis</name>
    <name type="common">colocynth</name>
    <dbReference type="NCBI Taxonomy" id="252529"/>
    <lineage>
        <taxon>Eukaryota</taxon>
        <taxon>Viridiplantae</taxon>
        <taxon>Streptophyta</taxon>
        <taxon>Embryophyta</taxon>
        <taxon>Tracheophyta</taxon>
        <taxon>Spermatophyta</taxon>
        <taxon>Magnoliopsida</taxon>
        <taxon>eudicotyledons</taxon>
        <taxon>Gunneridae</taxon>
        <taxon>Pentapetalae</taxon>
        <taxon>rosids</taxon>
        <taxon>fabids</taxon>
        <taxon>Cucurbitales</taxon>
        <taxon>Cucurbitaceae</taxon>
        <taxon>Benincaseae</taxon>
        <taxon>Citrullus</taxon>
    </lineage>
</organism>
<accession>A0ABP0YBY4</accession>